<keyword evidence="8" id="KW-0963">Cytoplasm</keyword>
<feature type="binding site" evidence="8">
    <location>
        <position position="64"/>
    </location>
    <ligand>
        <name>Mg(2+)</name>
        <dbReference type="ChEBI" id="CHEBI:18420"/>
    </ligand>
</feature>
<accession>A0A560CR39</accession>
<evidence type="ECO:0000256" key="4">
    <source>
        <dbReference type="ARBA" id="ARBA00022832"/>
    </source>
</evidence>
<dbReference type="InterPro" id="IPR002582">
    <property type="entry name" value="ACPS"/>
</dbReference>
<evidence type="ECO:0000256" key="5">
    <source>
        <dbReference type="ARBA" id="ARBA00022842"/>
    </source>
</evidence>
<dbReference type="SUPFAM" id="SSF56214">
    <property type="entry name" value="4'-phosphopantetheinyl transferase"/>
    <property type="match status" value="1"/>
</dbReference>
<dbReference type="NCBIfam" id="TIGR00516">
    <property type="entry name" value="acpS"/>
    <property type="match status" value="1"/>
</dbReference>
<evidence type="ECO:0000256" key="3">
    <source>
        <dbReference type="ARBA" id="ARBA00022723"/>
    </source>
</evidence>
<evidence type="ECO:0000256" key="2">
    <source>
        <dbReference type="ARBA" id="ARBA00022679"/>
    </source>
</evidence>
<protein>
    <recommendedName>
        <fullName evidence="8">Holo-[acyl-carrier-protein] synthase</fullName>
        <shortName evidence="8">Holo-ACP synthase</shortName>
        <ecNumber evidence="8">2.7.8.7</ecNumber>
    </recommendedName>
    <alternativeName>
        <fullName evidence="8">4'-phosphopantetheinyl transferase AcpS</fullName>
    </alternativeName>
</protein>
<name>A0A560CR39_AZOBR</name>
<keyword evidence="5 8" id="KW-0460">Magnesium</keyword>
<proteinExistence type="inferred from homology"/>
<evidence type="ECO:0000256" key="7">
    <source>
        <dbReference type="ARBA" id="ARBA00023160"/>
    </source>
</evidence>
<keyword evidence="6 8" id="KW-0443">Lipid metabolism</keyword>
<evidence type="ECO:0000256" key="1">
    <source>
        <dbReference type="ARBA" id="ARBA00022516"/>
    </source>
</evidence>
<dbReference type="RefSeq" id="WP_145680669.1">
    <property type="nucleotide sequence ID" value="NZ_VITH01000001.1"/>
</dbReference>
<keyword evidence="4 8" id="KW-0276">Fatty acid metabolism</keyword>
<feature type="domain" description="4'-phosphopantetheinyl transferase" evidence="9">
    <location>
        <begin position="4"/>
        <end position="103"/>
    </location>
</feature>
<gene>
    <name evidence="8" type="primary">acpS</name>
    <name evidence="10" type="ORF">FBZ83_101188</name>
</gene>
<organism evidence="10 11">
    <name type="scientific">Azospirillum brasilense</name>
    <dbReference type="NCBI Taxonomy" id="192"/>
    <lineage>
        <taxon>Bacteria</taxon>
        <taxon>Pseudomonadati</taxon>
        <taxon>Pseudomonadota</taxon>
        <taxon>Alphaproteobacteria</taxon>
        <taxon>Rhodospirillales</taxon>
        <taxon>Azospirillaceae</taxon>
        <taxon>Azospirillum</taxon>
    </lineage>
</organism>
<comment type="function">
    <text evidence="8">Transfers the 4'-phosphopantetheine moiety from coenzyme A to a Ser of acyl-carrier-protein.</text>
</comment>
<evidence type="ECO:0000256" key="6">
    <source>
        <dbReference type="ARBA" id="ARBA00023098"/>
    </source>
</evidence>
<feature type="binding site" evidence="8">
    <location>
        <position position="8"/>
    </location>
    <ligand>
        <name>Mg(2+)</name>
        <dbReference type="ChEBI" id="CHEBI:18420"/>
    </ligand>
</feature>
<dbReference type="GO" id="GO:0006633">
    <property type="term" value="P:fatty acid biosynthetic process"/>
    <property type="evidence" value="ECO:0007669"/>
    <property type="project" value="UniProtKB-UniRule"/>
</dbReference>
<dbReference type="EC" id="2.7.8.7" evidence="8"/>
<dbReference type="Gene3D" id="3.90.470.20">
    <property type="entry name" value="4'-phosphopantetheinyl transferase domain"/>
    <property type="match status" value="1"/>
</dbReference>
<evidence type="ECO:0000313" key="10">
    <source>
        <dbReference type="EMBL" id="TWA87326.1"/>
    </source>
</evidence>
<dbReference type="EMBL" id="VITH01000001">
    <property type="protein sequence ID" value="TWA87326.1"/>
    <property type="molecule type" value="Genomic_DNA"/>
</dbReference>
<keyword evidence="3 8" id="KW-0479">Metal-binding</keyword>
<dbReference type="GO" id="GO:0008897">
    <property type="term" value="F:holo-[acyl-carrier-protein] synthase activity"/>
    <property type="evidence" value="ECO:0007669"/>
    <property type="project" value="UniProtKB-UniRule"/>
</dbReference>
<evidence type="ECO:0000313" key="11">
    <source>
        <dbReference type="Proteomes" id="UP000318529"/>
    </source>
</evidence>
<comment type="cofactor">
    <cofactor evidence="8">
        <name>Mg(2+)</name>
        <dbReference type="ChEBI" id="CHEBI:18420"/>
    </cofactor>
</comment>
<reference evidence="10 11" key="1">
    <citation type="submission" date="2019-06" db="EMBL/GenBank/DDBJ databases">
        <title>Genomic Encyclopedia of Type Strains, Phase IV (KMG-V): Genome sequencing to study the core and pangenomes of soil and plant-associated prokaryotes.</title>
        <authorList>
            <person name="Whitman W."/>
        </authorList>
    </citation>
    <scope>NUCLEOTIDE SEQUENCE [LARGE SCALE GENOMIC DNA]</scope>
    <source>
        <strain evidence="10 11">BR 11650</strain>
    </source>
</reference>
<dbReference type="HAMAP" id="MF_00101">
    <property type="entry name" value="AcpS"/>
    <property type="match status" value="1"/>
</dbReference>
<evidence type="ECO:0000256" key="8">
    <source>
        <dbReference type="HAMAP-Rule" id="MF_00101"/>
    </source>
</evidence>
<keyword evidence="1 8" id="KW-0444">Lipid biosynthesis</keyword>
<dbReference type="InterPro" id="IPR004568">
    <property type="entry name" value="Ppantetheine-prot_Trfase_dom"/>
</dbReference>
<dbReference type="GO" id="GO:0005737">
    <property type="term" value="C:cytoplasm"/>
    <property type="evidence" value="ECO:0007669"/>
    <property type="project" value="UniProtKB-SubCell"/>
</dbReference>
<sequence>MILGIGNDLIDIRRIEQSLDRFGDRFIARIFTDVERAKSERRAGAAGKHSARAATYAKRFAAKEACSKALGTGFRDGVFWRDMGVVNLPSGQPTMRLTGGALERLQAMTPPGMQARIHVTLTDEYPMAEAFVIISAEPADASADTPITTSTAPSA</sequence>
<comment type="caution">
    <text evidence="10">The sequence shown here is derived from an EMBL/GenBank/DDBJ whole genome shotgun (WGS) entry which is preliminary data.</text>
</comment>
<evidence type="ECO:0000259" key="9">
    <source>
        <dbReference type="Pfam" id="PF01648"/>
    </source>
</evidence>
<dbReference type="AlphaFoldDB" id="A0A560CR39"/>
<comment type="subcellular location">
    <subcellularLocation>
        <location evidence="8">Cytoplasm</location>
    </subcellularLocation>
</comment>
<comment type="catalytic activity">
    <reaction evidence="8">
        <text>apo-[ACP] + CoA = holo-[ACP] + adenosine 3',5'-bisphosphate + H(+)</text>
        <dbReference type="Rhea" id="RHEA:12068"/>
        <dbReference type="Rhea" id="RHEA-COMP:9685"/>
        <dbReference type="Rhea" id="RHEA-COMP:9690"/>
        <dbReference type="ChEBI" id="CHEBI:15378"/>
        <dbReference type="ChEBI" id="CHEBI:29999"/>
        <dbReference type="ChEBI" id="CHEBI:57287"/>
        <dbReference type="ChEBI" id="CHEBI:58343"/>
        <dbReference type="ChEBI" id="CHEBI:64479"/>
        <dbReference type="EC" id="2.7.8.7"/>
    </reaction>
</comment>
<dbReference type="Proteomes" id="UP000318529">
    <property type="component" value="Unassembled WGS sequence"/>
</dbReference>
<dbReference type="NCBIfam" id="TIGR00556">
    <property type="entry name" value="pantethn_trn"/>
    <property type="match status" value="1"/>
</dbReference>
<dbReference type="InterPro" id="IPR008278">
    <property type="entry name" value="4-PPantetheinyl_Trfase_dom"/>
</dbReference>
<comment type="similarity">
    <text evidence="8">Belongs to the P-Pant transferase superfamily. AcpS family.</text>
</comment>
<dbReference type="Pfam" id="PF01648">
    <property type="entry name" value="ACPS"/>
    <property type="match status" value="1"/>
</dbReference>
<keyword evidence="7 8" id="KW-0275">Fatty acid biosynthesis</keyword>
<dbReference type="GO" id="GO:0000287">
    <property type="term" value="F:magnesium ion binding"/>
    <property type="evidence" value="ECO:0007669"/>
    <property type="project" value="UniProtKB-UniRule"/>
</dbReference>
<keyword evidence="2 8" id="KW-0808">Transferase</keyword>
<dbReference type="InterPro" id="IPR037143">
    <property type="entry name" value="4-PPantetheinyl_Trfase_dom_sf"/>
</dbReference>